<proteinExistence type="predicted"/>
<comment type="caution">
    <text evidence="5">The sequence shown here is derived from an EMBL/GenBank/DDBJ whole genome shotgun (WGS) entry which is preliminary data.</text>
</comment>
<dbReference type="InterPro" id="IPR050330">
    <property type="entry name" value="Bact_OuterMem_StrucFunc"/>
</dbReference>
<dbReference type="InterPro" id="IPR011990">
    <property type="entry name" value="TPR-like_helical_dom_sf"/>
</dbReference>
<name>A0A4S8QK98_9ACTN</name>
<dbReference type="Gene3D" id="1.25.40.10">
    <property type="entry name" value="Tetratricopeptide repeat domain"/>
    <property type="match status" value="1"/>
</dbReference>
<keyword evidence="3" id="KW-1133">Transmembrane helix</keyword>
<dbReference type="SUPFAM" id="SSF48452">
    <property type="entry name" value="TPR-like"/>
    <property type="match status" value="1"/>
</dbReference>
<dbReference type="AlphaFoldDB" id="A0A4S8QK98"/>
<feature type="domain" description="OmpA-like" evidence="4">
    <location>
        <begin position="179"/>
        <end position="301"/>
    </location>
</feature>
<sequence length="301" mass="31326">MSDHAAQTILAEATGHARAGRYDDARRALADLADLGEDAEALDLLARIHTQQGDLAAADDCWARVQALDTGHTGASEGRRRIHRIWSGTRNGSARSIGVGVAVLILVGAGAVAGQALMSEPEDRPADQGVADELDRLAGAVDALEPEAAPETESTEDTEAALQTAQQALVDPRWTAEIQGRSIAVTFDDSLFPDGGTDLPDSGDDLLADAAARIGSLEGASVTVVGHTNDIPTGDGSRYEDNTELGLARALAAAESLAAAGELQLPEIHIATSGDDDPPYPNNTEADRRRNQTVTLTVTLA</sequence>
<dbReference type="PANTHER" id="PTHR30329">
    <property type="entry name" value="STATOR ELEMENT OF FLAGELLAR MOTOR COMPLEX"/>
    <property type="match status" value="1"/>
</dbReference>
<evidence type="ECO:0000313" key="5">
    <source>
        <dbReference type="EMBL" id="THV43415.1"/>
    </source>
</evidence>
<evidence type="ECO:0000313" key="6">
    <source>
        <dbReference type="Proteomes" id="UP000308760"/>
    </source>
</evidence>
<dbReference type="InterPro" id="IPR036737">
    <property type="entry name" value="OmpA-like_sf"/>
</dbReference>
<evidence type="ECO:0000259" key="4">
    <source>
        <dbReference type="PROSITE" id="PS51123"/>
    </source>
</evidence>
<keyword evidence="3" id="KW-0812">Transmembrane</keyword>
<evidence type="ECO:0000256" key="1">
    <source>
        <dbReference type="PROSITE-ProRule" id="PRU00473"/>
    </source>
</evidence>
<organism evidence="5 6">
    <name type="scientific">Glycomyces buryatensis</name>
    <dbReference type="NCBI Taxonomy" id="2570927"/>
    <lineage>
        <taxon>Bacteria</taxon>
        <taxon>Bacillati</taxon>
        <taxon>Actinomycetota</taxon>
        <taxon>Actinomycetes</taxon>
        <taxon>Glycomycetales</taxon>
        <taxon>Glycomycetaceae</taxon>
        <taxon>Glycomyces</taxon>
    </lineage>
</organism>
<dbReference type="PROSITE" id="PS51123">
    <property type="entry name" value="OMPA_2"/>
    <property type="match status" value="1"/>
</dbReference>
<evidence type="ECO:0000256" key="2">
    <source>
        <dbReference type="SAM" id="MobiDB-lite"/>
    </source>
</evidence>
<gene>
    <name evidence="5" type="ORF">FAB82_01705</name>
</gene>
<feature type="transmembrane region" description="Helical" evidence="3">
    <location>
        <begin position="97"/>
        <end position="118"/>
    </location>
</feature>
<dbReference type="Pfam" id="PF00691">
    <property type="entry name" value="OmpA"/>
    <property type="match status" value="1"/>
</dbReference>
<dbReference type="SUPFAM" id="SSF103088">
    <property type="entry name" value="OmpA-like"/>
    <property type="match status" value="1"/>
</dbReference>
<reference evidence="6" key="1">
    <citation type="submission" date="2019-04" db="EMBL/GenBank/DDBJ databases">
        <title>Nocardioides xinjiangensis sp. nov.</title>
        <authorList>
            <person name="Liu S."/>
        </authorList>
    </citation>
    <scope>NUCLEOTIDE SEQUENCE [LARGE SCALE GENOMIC DNA]</scope>
    <source>
        <strain evidence="6">18</strain>
    </source>
</reference>
<keyword evidence="6" id="KW-1185">Reference proteome</keyword>
<dbReference type="GO" id="GO:0016020">
    <property type="term" value="C:membrane"/>
    <property type="evidence" value="ECO:0007669"/>
    <property type="project" value="UniProtKB-UniRule"/>
</dbReference>
<protein>
    <recommendedName>
        <fullName evidence="4">OmpA-like domain-containing protein</fullName>
    </recommendedName>
</protein>
<dbReference type="EMBL" id="STGY01000004">
    <property type="protein sequence ID" value="THV43415.1"/>
    <property type="molecule type" value="Genomic_DNA"/>
</dbReference>
<feature type="region of interest" description="Disordered" evidence="2">
    <location>
        <begin position="270"/>
        <end position="296"/>
    </location>
</feature>
<evidence type="ECO:0000256" key="3">
    <source>
        <dbReference type="SAM" id="Phobius"/>
    </source>
</evidence>
<accession>A0A4S8QK98</accession>
<dbReference type="OrthoDB" id="5146906at2"/>
<dbReference type="Proteomes" id="UP000308760">
    <property type="component" value="Unassembled WGS sequence"/>
</dbReference>
<dbReference type="PANTHER" id="PTHR30329:SF21">
    <property type="entry name" value="LIPOPROTEIN YIAD-RELATED"/>
    <property type="match status" value="1"/>
</dbReference>
<keyword evidence="1 3" id="KW-0472">Membrane</keyword>
<dbReference type="RefSeq" id="WP_136532805.1">
    <property type="nucleotide sequence ID" value="NZ_STGY01000004.1"/>
</dbReference>
<reference evidence="5 6" key="2">
    <citation type="submission" date="2019-05" db="EMBL/GenBank/DDBJ databases">
        <title>Glycomyces buryatensis sp. nov.</title>
        <authorList>
            <person name="Nikitina E."/>
        </authorList>
    </citation>
    <scope>NUCLEOTIDE SEQUENCE [LARGE SCALE GENOMIC DNA]</scope>
    <source>
        <strain evidence="5 6">18</strain>
    </source>
</reference>
<dbReference type="InterPro" id="IPR006665">
    <property type="entry name" value="OmpA-like"/>
</dbReference>
<dbReference type="Gene3D" id="3.30.1330.60">
    <property type="entry name" value="OmpA-like domain"/>
    <property type="match status" value="1"/>
</dbReference>